<evidence type="ECO:0000313" key="4">
    <source>
        <dbReference type="EMBL" id="BAI60211.1"/>
    </source>
</evidence>
<keyword evidence="1" id="KW-0479">Metal-binding</keyword>
<evidence type="ECO:0000256" key="3">
    <source>
        <dbReference type="RuleBase" id="RU004466"/>
    </source>
</evidence>
<protein>
    <submittedName>
        <fullName evidence="4">Polyprenyl synthetase</fullName>
    </submittedName>
</protein>
<dbReference type="GO" id="GO:0008299">
    <property type="term" value="P:isoprenoid biosynthetic process"/>
    <property type="evidence" value="ECO:0007669"/>
    <property type="project" value="InterPro"/>
</dbReference>
<dbReference type="Gene3D" id="1.10.600.10">
    <property type="entry name" value="Farnesyl Diphosphate Synthase"/>
    <property type="match status" value="1"/>
</dbReference>
<dbReference type="KEGG" id="mpd:MCP_0139"/>
<name>D1YUT9_METPS</name>
<evidence type="ECO:0000256" key="1">
    <source>
        <dbReference type="ARBA" id="ARBA00022723"/>
    </source>
</evidence>
<evidence type="ECO:0000256" key="2">
    <source>
        <dbReference type="ARBA" id="ARBA00022842"/>
    </source>
</evidence>
<proteinExistence type="inferred from homology"/>
<reference evidence="4 5" key="1">
    <citation type="journal article" date="2007" name="Appl. Environ. Microbiol.">
        <title>Isolation of key methanogens for global methane emission from rice paddy fields: a novel isolate affiliated with the clone cluster rice cluster I.</title>
        <authorList>
            <person name="Sakai S."/>
            <person name="Imachi H."/>
            <person name="Sekiguchi Y."/>
            <person name="Ohashi A."/>
            <person name="Harada H."/>
            <person name="Kamagata Y."/>
        </authorList>
    </citation>
    <scope>NUCLEOTIDE SEQUENCE [LARGE SCALE GENOMIC DNA]</scope>
    <source>
        <strain evidence="5">DSM 17711 / JCM 13418 / NBRC 101707 / SANAE</strain>
    </source>
</reference>
<gene>
    <name evidence="4" type="ordered locus">MCP_0139</name>
</gene>
<dbReference type="InterPro" id="IPR033749">
    <property type="entry name" value="Polyprenyl_synt_CS"/>
</dbReference>
<comment type="similarity">
    <text evidence="3">Belongs to the FPP/GGPP synthase family.</text>
</comment>
<dbReference type="InParanoid" id="D1YUT9"/>
<dbReference type="Pfam" id="PF00348">
    <property type="entry name" value="polyprenyl_synt"/>
    <property type="match status" value="1"/>
</dbReference>
<sequence length="342" mass="38432">MVDTVTPILEEYSAYTDRQMRAVLNNRKRVGRLYDMMMYHLGWLDEDFRECRAPRGKSLRSTMCLLACEAISGDSNKALPAAAAVELLHNFSLIHDDIEDGDVKRRHRDTLWKLWGVPQAINTGDAMDIAANLSLLDLDGTVEPGMMVDIIRIFNQTVIELCEGQYLDMDFQGRSDVSVGEYITMVSGKTAALIEASTAIGAMVATGDRDVISRFGTFGRKIGIAFQIRDDILGIWGDPESTGKSAKNDIRNKKKSLPVLYAMEKSRHRAELKTIYAKEQLTDGDIARVFEILTEAGALEYTQSEAQRYKDEAMAQFDGLKLHKGPMDKLRTIGRFLVERDY</sequence>
<dbReference type="PANTHER" id="PTHR12001">
    <property type="entry name" value="GERANYLGERANYL PYROPHOSPHATE SYNTHASE"/>
    <property type="match status" value="1"/>
</dbReference>
<dbReference type="PROSITE" id="PS00723">
    <property type="entry name" value="POLYPRENYL_SYNTHASE_1"/>
    <property type="match status" value="1"/>
</dbReference>
<dbReference type="EMBL" id="AP011532">
    <property type="protein sequence ID" value="BAI60211.1"/>
    <property type="molecule type" value="Genomic_DNA"/>
</dbReference>
<dbReference type="GO" id="GO:0046872">
    <property type="term" value="F:metal ion binding"/>
    <property type="evidence" value="ECO:0007669"/>
    <property type="project" value="UniProtKB-KW"/>
</dbReference>
<organism evidence="4 5">
    <name type="scientific">Methanocella paludicola (strain DSM 17711 / JCM 13418 / NBRC 101707 / SANAE)</name>
    <dbReference type="NCBI Taxonomy" id="304371"/>
    <lineage>
        <taxon>Archaea</taxon>
        <taxon>Methanobacteriati</taxon>
        <taxon>Methanobacteriota</taxon>
        <taxon>Stenosarchaea group</taxon>
        <taxon>Methanomicrobia</taxon>
        <taxon>Methanocellales</taxon>
        <taxon>Methanocellaceae</taxon>
        <taxon>Methanocella</taxon>
    </lineage>
</organism>
<dbReference type="FunCoup" id="D1YUT9">
    <property type="interactions" value="58"/>
</dbReference>
<dbReference type="PROSITE" id="PS00444">
    <property type="entry name" value="POLYPRENYL_SYNTHASE_2"/>
    <property type="match status" value="1"/>
</dbReference>
<dbReference type="SFLD" id="SFLDG01017">
    <property type="entry name" value="Polyprenyl_Transferase_Like"/>
    <property type="match status" value="1"/>
</dbReference>
<dbReference type="InterPro" id="IPR008949">
    <property type="entry name" value="Isoprenoid_synthase_dom_sf"/>
</dbReference>
<dbReference type="eggNOG" id="arCOG01726">
    <property type="taxonomic scope" value="Archaea"/>
</dbReference>
<reference evidence="4 5" key="2">
    <citation type="journal article" date="2008" name="Int. J. Syst. Evol. Microbiol.">
        <title>Methanocella paludicola gen. nov., sp. nov., a methane-producing archaeon, the first isolate of the lineage 'Rice Cluster I', and proposal of the new archaeal order Methanocellales ord. nov.</title>
        <authorList>
            <person name="Sakai S."/>
            <person name="Imachi H."/>
            <person name="Hanada S."/>
            <person name="Ohashi A."/>
            <person name="Harada H."/>
            <person name="Kamagata Y."/>
        </authorList>
    </citation>
    <scope>NUCLEOTIDE SEQUENCE [LARGE SCALE GENOMIC DNA]</scope>
    <source>
        <strain evidence="5">DSM 17711 / JCM 13418 / NBRC 101707 / SANAE</strain>
    </source>
</reference>
<dbReference type="AlphaFoldDB" id="D1YUT9"/>
<dbReference type="STRING" id="304371.MCP_0139"/>
<dbReference type="CDD" id="cd00685">
    <property type="entry name" value="Trans_IPPS_HT"/>
    <property type="match status" value="1"/>
</dbReference>
<dbReference type="OrthoDB" id="26738at2157"/>
<reference evidence="5" key="3">
    <citation type="journal article" date="2011" name="PLoS ONE">
        <title>Genome sequence of a mesophilic hydrogenotrophic methanogen Methanocella paludicola, the first cultivated representative of the order Methanocellales.</title>
        <authorList>
            <person name="Sakai S."/>
            <person name="Takaki Y."/>
            <person name="Shimamura S."/>
            <person name="Sekine M."/>
            <person name="Tajima T."/>
            <person name="Kosugi H."/>
            <person name="Ichikawa N."/>
            <person name="Tasumi E."/>
            <person name="Hiraki A.T."/>
            <person name="Shimizu A."/>
            <person name="Kato Y."/>
            <person name="Nishiko R."/>
            <person name="Mori K."/>
            <person name="Fujita N."/>
            <person name="Imachi H."/>
            <person name="Takai K."/>
        </authorList>
    </citation>
    <scope>NUCLEOTIDE SEQUENCE [LARGE SCALE GENOMIC DNA]</scope>
    <source>
        <strain evidence="5">DSM 17711 / JCM 13418 / NBRC 101707 / SANAE</strain>
    </source>
</reference>
<dbReference type="RefSeq" id="WP_012898891.1">
    <property type="nucleotide sequence ID" value="NC_013665.1"/>
</dbReference>
<keyword evidence="3" id="KW-0808">Transferase</keyword>
<dbReference type="GeneID" id="8680294"/>
<dbReference type="PANTHER" id="PTHR12001:SF86">
    <property type="entry name" value="GERANYLGERANYL DIPHOSPHATE SYNTHASE"/>
    <property type="match status" value="1"/>
</dbReference>
<dbReference type="SFLD" id="SFLDS00005">
    <property type="entry name" value="Isoprenoid_Synthase_Type_I"/>
    <property type="match status" value="1"/>
</dbReference>
<evidence type="ECO:0000313" key="5">
    <source>
        <dbReference type="Proteomes" id="UP000001882"/>
    </source>
</evidence>
<keyword evidence="5" id="KW-1185">Reference proteome</keyword>
<dbReference type="GO" id="GO:0004659">
    <property type="term" value="F:prenyltransferase activity"/>
    <property type="evidence" value="ECO:0007669"/>
    <property type="project" value="InterPro"/>
</dbReference>
<dbReference type="InterPro" id="IPR000092">
    <property type="entry name" value="Polyprenyl_synt"/>
</dbReference>
<dbReference type="SUPFAM" id="SSF48576">
    <property type="entry name" value="Terpenoid synthases"/>
    <property type="match status" value="1"/>
</dbReference>
<accession>D1YUT9</accession>
<dbReference type="Proteomes" id="UP000001882">
    <property type="component" value="Chromosome"/>
</dbReference>
<keyword evidence="2" id="KW-0460">Magnesium</keyword>
<dbReference type="PATRIC" id="fig|304371.9.peg.145"/>